<dbReference type="OMA" id="SMFARFI"/>
<dbReference type="EMBL" id="KB740547">
    <property type="protein sequence ID" value="ENN80394.1"/>
    <property type="molecule type" value="Genomic_DNA"/>
</dbReference>
<sequence>HKPSTSCTGKQSSAAPRYLQSVQLISARVFFSVIFRLKMAKLLVLFSFCMLGMAVGIPANNDQLDKATVNDVAINTVSEDRKGETGQHQFNQLVPSTVEISGISTGVNPAPANPATPQDNGGFRPQRAGSMFARIIDDIFQIPITVLQNVARLITNPFAQARKEAAQAA</sequence>
<gene>
    <name evidence="1" type="ORF">YQE_03178</name>
</gene>
<organism evidence="1">
    <name type="scientific">Dendroctonus ponderosae</name>
    <name type="common">Mountain pine beetle</name>
    <dbReference type="NCBI Taxonomy" id="77166"/>
    <lineage>
        <taxon>Eukaryota</taxon>
        <taxon>Metazoa</taxon>
        <taxon>Ecdysozoa</taxon>
        <taxon>Arthropoda</taxon>
        <taxon>Hexapoda</taxon>
        <taxon>Insecta</taxon>
        <taxon>Pterygota</taxon>
        <taxon>Neoptera</taxon>
        <taxon>Endopterygota</taxon>
        <taxon>Coleoptera</taxon>
        <taxon>Polyphaga</taxon>
        <taxon>Cucujiformia</taxon>
        <taxon>Curculionidae</taxon>
        <taxon>Scolytinae</taxon>
        <taxon>Dendroctonus</taxon>
    </lineage>
</organism>
<proteinExistence type="predicted"/>
<evidence type="ECO:0000313" key="1">
    <source>
        <dbReference type="EMBL" id="ENN80394.1"/>
    </source>
</evidence>
<accession>N6TIX6</accession>
<dbReference type="AlphaFoldDB" id="N6TIX6"/>
<dbReference type="OrthoDB" id="6621265at2759"/>
<name>N6TIX6_DENPD</name>
<protein>
    <submittedName>
        <fullName evidence="1">Uncharacterized protein</fullName>
    </submittedName>
</protein>
<reference evidence="1" key="1">
    <citation type="journal article" date="2013" name="Genome Biol.">
        <title>Draft genome of the mountain pine beetle, Dendroctonus ponderosae Hopkins, a major forest pest.</title>
        <authorList>
            <person name="Keeling C.I."/>
            <person name="Yuen M.M."/>
            <person name="Liao N.Y."/>
            <person name="Docking T.R."/>
            <person name="Chan S.K."/>
            <person name="Taylor G.A."/>
            <person name="Palmquist D.L."/>
            <person name="Jackman S.D."/>
            <person name="Nguyen A."/>
            <person name="Li M."/>
            <person name="Henderson H."/>
            <person name="Janes J.K."/>
            <person name="Zhao Y."/>
            <person name="Pandoh P."/>
            <person name="Moore R."/>
            <person name="Sperling F.A."/>
            <person name="Huber D.P."/>
            <person name="Birol I."/>
            <person name="Jones S.J."/>
            <person name="Bohlmann J."/>
        </authorList>
    </citation>
    <scope>NUCLEOTIDE SEQUENCE</scope>
</reference>
<feature type="non-terminal residue" evidence="1">
    <location>
        <position position="1"/>
    </location>
</feature>
<dbReference type="HOGENOM" id="CLU_1582549_0_0_1"/>